<name>A0A8S5R4C6_9CAUD</name>
<dbReference type="EMBL" id="BK015804">
    <property type="protein sequence ID" value="DAE25939.1"/>
    <property type="molecule type" value="Genomic_DNA"/>
</dbReference>
<organism evidence="2">
    <name type="scientific">Podoviridae sp. ct8nN1</name>
    <dbReference type="NCBI Taxonomy" id="2827296"/>
    <lineage>
        <taxon>Viruses</taxon>
        <taxon>Duplodnaviria</taxon>
        <taxon>Heunggongvirae</taxon>
        <taxon>Uroviricota</taxon>
        <taxon>Caudoviricetes</taxon>
    </lineage>
</organism>
<evidence type="ECO:0000313" key="2">
    <source>
        <dbReference type="EMBL" id="DAE25939.1"/>
    </source>
</evidence>
<sequence length="77" mass="9360">MKALLTPFGSVQFIYTELYSIGNYRKRKFLFLFFVVLISPFFYSISKFFIIFFSLYIYPIKSELNIKKNYIYSKCFL</sequence>
<accession>A0A8S5R4C6</accession>
<keyword evidence="1" id="KW-0812">Transmembrane</keyword>
<evidence type="ECO:0000256" key="1">
    <source>
        <dbReference type="SAM" id="Phobius"/>
    </source>
</evidence>
<feature type="transmembrane region" description="Helical" evidence="1">
    <location>
        <begin position="29"/>
        <end position="58"/>
    </location>
</feature>
<proteinExistence type="predicted"/>
<keyword evidence="1" id="KW-1133">Transmembrane helix</keyword>
<keyword evidence="1" id="KW-0472">Membrane</keyword>
<reference evidence="2" key="1">
    <citation type="journal article" date="2021" name="Proc. Natl. Acad. Sci. U.S.A.">
        <title>A Catalog of Tens of Thousands of Viruses from Human Metagenomes Reveals Hidden Associations with Chronic Diseases.</title>
        <authorList>
            <person name="Tisza M.J."/>
            <person name="Buck C.B."/>
        </authorList>
    </citation>
    <scope>NUCLEOTIDE SEQUENCE</scope>
    <source>
        <strain evidence="2">Ct8nN1</strain>
    </source>
</reference>
<protein>
    <submittedName>
        <fullName evidence="2">Uncharacterized protein</fullName>
    </submittedName>
</protein>